<proteinExistence type="predicted"/>
<organism evidence="1">
    <name type="scientific">Salmonella enterica subsp. enterica serovar Glostrup</name>
    <dbReference type="NCBI Taxonomy" id="1151180"/>
    <lineage>
        <taxon>Bacteria</taxon>
        <taxon>Pseudomonadati</taxon>
        <taxon>Pseudomonadota</taxon>
        <taxon>Gammaproteobacteria</taxon>
        <taxon>Enterobacterales</taxon>
        <taxon>Enterobacteriaceae</taxon>
        <taxon>Salmonella</taxon>
    </lineage>
</organism>
<sequence>MVKVEFIFTSLESDKSAQGGGTTGLVVEVKSTGLDTPADGPAHVYGAILMHKKTEVLKIINDEFVRTCEANGFDVVSTSMTKGNAGNNTVN</sequence>
<gene>
    <name evidence="1" type="ORF">FPD99_17925</name>
</gene>
<evidence type="ECO:0000313" key="1">
    <source>
        <dbReference type="EMBL" id="ECH0895855.1"/>
    </source>
</evidence>
<protein>
    <submittedName>
        <fullName evidence="1">Uncharacterized protein</fullName>
    </submittedName>
</protein>
<dbReference type="EMBL" id="AAIQMM010000014">
    <property type="protein sequence ID" value="ECH0895855.1"/>
    <property type="molecule type" value="Genomic_DNA"/>
</dbReference>
<accession>A0A5H5B6H8</accession>
<dbReference type="AlphaFoldDB" id="A0A5H5B6H8"/>
<name>A0A5H5B6H8_SALET</name>
<comment type="caution">
    <text evidence="1">The sequence shown here is derived from an EMBL/GenBank/DDBJ whole genome shotgun (WGS) entry which is preliminary data.</text>
</comment>
<reference evidence="1" key="1">
    <citation type="submission" date="2019-07" db="EMBL/GenBank/DDBJ databases">
        <authorList>
            <person name="Ashton P.M."/>
            <person name="Dallman T."/>
            <person name="Nair S."/>
            <person name="De Pinna E."/>
            <person name="Peters T."/>
            <person name="Grant K."/>
        </authorList>
    </citation>
    <scope>NUCLEOTIDE SEQUENCE</scope>
    <source>
        <strain evidence="1">773673</strain>
    </source>
</reference>